<dbReference type="InterPro" id="IPR037165">
    <property type="entry name" value="AldOxase/xan_DH_Mopterin-bd_sf"/>
</dbReference>
<dbReference type="Pfam" id="PF02738">
    <property type="entry name" value="MoCoBD_1"/>
    <property type="match status" value="1"/>
</dbReference>
<dbReference type="InterPro" id="IPR019546">
    <property type="entry name" value="TAT_signal_bac_arc"/>
</dbReference>
<dbReference type="PIRSF" id="PIRSF036389">
    <property type="entry name" value="IOR_B"/>
    <property type="match status" value="1"/>
</dbReference>
<dbReference type="Pfam" id="PF20256">
    <property type="entry name" value="MoCoBD_2"/>
    <property type="match status" value="2"/>
</dbReference>
<dbReference type="PROSITE" id="PS51318">
    <property type="entry name" value="TAT"/>
    <property type="match status" value="1"/>
</dbReference>
<dbReference type="EMBL" id="JAAONZ010000005">
    <property type="protein sequence ID" value="NHO65757.1"/>
    <property type="molecule type" value="Genomic_DNA"/>
</dbReference>
<dbReference type="Gene3D" id="3.30.365.10">
    <property type="entry name" value="Aldehyde oxidase/xanthine dehydrogenase, molybdopterin binding domain"/>
    <property type="match status" value="4"/>
</dbReference>
<dbReference type="RefSeq" id="WP_167185266.1">
    <property type="nucleotide sequence ID" value="NZ_JAAONZ010000005.1"/>
</dbReference>
<dbReference type="SMART" id="SM01008">
    <property type="entry name" value="Ald_Xan_dh_C"/>
    <property type="match status" value="1"/>
</dbReference>
<dbReference type="GO" id="GO:0016491">
    <property type="term" value="F:oxidoreductase activity"/>
    <property type="evidence" value="ECO:0007669"/>
    <property type="project" value="InterPro"/>
</dbReference>
<evidence type="ECO:0000256" key="1">
    <source>
        <dbReference type="ARBA" id="ARBA00022729"/>
    </source>
</evidence>
<reference evidence="3" key="1">
    <citation type="submission" date="2020-03" db="EMBL/GenBank/DDBJ databases">
        <authorList>
            <person name="Guo F."/>
        </authorList>
    </citation>
    <scope>NUCLEOTIDE SEQUENCE</scope>
    <source>
        <strain evidence="3">JCM 30134</strain>
    </source>
</reference>
<dbReference type="Gene3D" id="3.90.1170.50">
    <property type="entry name" value="Aldehyde oxidase/xanthine dehydrogenase, a/b hammerhead"/>
    <property type="match status" value="1"/>
</dbReference>
<keyword evidence="4" id="KW-1185">Reference proteome</keyword>
<protein>
    <submittedName>
        <fullName evidence="3">Xanthine dehydrogenase family protein molybdopterin-binding subunit</fullName>
    </submittedName>
</protein>
<dbReference type="InterPro" id="IPR052516">
    <property type="entry name" value="N-heterocyclic_Hydroxylase"/>
</dbReference>
<dbReference type="SUPFAM" id="SSF56003">
    <property type="entry name" value="Molybdenum cofactor-binding domain"/>
    <property type="match status" value="2"/>
</dbReference>
<feature type="domain" description="Aldehyde oxidase/xanthine dehydrogenase a/b hammerhead" evidence="2">
    <location>
        <begin position="226"/>
        <end position="315"/>
    </location>
</feature>
<sequence>MKTSDNRDQALQLANVSRRSFLKGIAASGALVLAVSWDPATAESEPRKYGADYMAHGWVDNPNIFIRVARDGQVTIINHRGEMGQGIRTSLVMVMADEMGADWQQVHVEQAIANEEKYGNQDTDGSRSMRHWFEPLRRAGAAARTMLEQAAANQWQVPVSECRTDVHAVVHTPSQRTLSFGSLAAAAAELPVPARQSLTLKTPDQWRYIMRTSNQPLAIDGMDINQGKALYAADMRVDNMLYAVIARPPSYGSRVKNVDASKALAIAGVVKVLELPSVTQPSGFEPLGGVAVLAEHTWAAIQGRNALRIEWDDSPAGDNAHYDSEAFRASLESKATQPGKPVRQVGDFSQAQRDSAQHLTATYYAPHLAQAPMEPMAALVSIQGDHAEVWSSVQNPQATRDGVAKRLGLKASNVTVNCALMGGAFGRKAKPDFVFEAADLSKAMGGRPVRVQWTREDDLHHSFYHTVALQHMEGTLDHNGQVSGWLHRILAPSISSQFAPDSGHLSDRELTQGIRNMPFDIPAIQQETGEALGHVRIGWFRSVYNIPHAFAIQSFVAELANAAGQDHKAFLLELLGPDRQIDPRTQGENWNYSEDPSRYPIDIKRYKNVIERVTQEADWGKTMPPNRGLGLAVHHSFVSYCAIVMDVEVTPTGDVIVHQADIAFDCGPQINPDRVRAQMEGACVMGIGIALMTEITAKNGRVQQDNFHQYLIPRINQVPRTIRVHAVNSDLDVPLGGAGEPGLPPVAPALCNAIFAASGKRIRSLPVADQLKS</sequence>
<dbReference type="PANTHER" id="PTHR47495:SF3">
    <property type="entry name" value="BLR6219 PROTEIN"/>
    <property type="match status" value="1"/>
</dbReference>
<dbReference type="InterPro" id="IPR012368">
    <property type="entry name" value="OxRdtase_Mopterin-bd_su_IorB"/>
</dbReference>
<evidence type="ECO:0000313" key="3">
    <source>
        <dbReference type="EMBL" id="NHO65757.1"/>
    </source>
</evidence>
<name>A0A9E5JS13_9GAMM</name>
<proteinExistence type="predicted"/>
<dbReference type="NCBIfam" id="TIGR01409">
    <property type="entry name" value="TAT_signal_seq"/>
    <property type="match status" value="1"/>
</dbReference>
<evidence type="ECO:0000259" key="2">
    <source>
        <dbReference type="SMART" id="SM01008"/>
    </source>
</evidence>
<dbReference type="InterPro" id="IPR000674">
    <property type="entry name" value="Ald_Oxase/Xan_DH_a/b"/>
</dbReference>
<dbReference type="InterPro" id="IPR006311">
    <property type="entry name" value="TAT_signal"/>
</dbReference>
<dbReference type="AlphaFoldDB" id="A0A9E5JS13"/>
<comment type="caution">
    <text evidence="3">The sequence shown here is derived from an EMBL/GenBank/DDBJ whole genome shotgun (WGS) entry which is preliminary data.</text>
</comment>
<evidence type="ECO:0000313" key="4">
    <source>
        <dbReference type="Proteomes" id="UP000787472"/>
    </source>
</evidence>
<dbReference type="PANTHER" id="PTHR47495">
    <property type="entry name" value="ALDEHYDE DEHYDROGENASE"/>
    <property type="match status" value="1"/>
</dbReference>
<organism evidence="3 4">
    <name type="scientific">Pseudomaricurvus hydrocarbonicus</name>
    <dbReference type="NCBI Taxonomy" id="1470433"/>
    <lineage>
        <taxon>Bacteria</taxon>
        <taxon>Pseudomonadati</taxon>
        <taxon>Pseudomonadota</taxon>
        <taxon>Gammaproteobacteria</taxon>
        <taxon>Cellvibrionales</taxon>
        <taxon>Cellvibrionaceae</taxon>
        <taxon>Pseudomaricurvus</taxon>
    </lineage>
</organism>
<dbReference type="Proteomes" id="UP000787472">
    <property type="component" value="Unassembled WGS sequence"/>
</dbReference>
<keyword evidence="1" id="KW-0732">Signal</keyword>
<dbReference type="InterPro" id="IPR046867">
    <property type="entry name" value="AldOxase/xan_DH_MoCoBD2"/>
</dbReference>
<dbReference type="InterPro" id="IPR008274">
    <property type="entry name" value="AldOxase/xan_DH_MoCoBD1"/>
</dbReference>
<gene>
    <name evidence="3" type="ORF">G8770_09410</name>
</gene>
<accession>A0A9E5JS13</accession>